<name>A0A679B9X3_9ORYZ</name>
<proteinExistence type="predicted"/>
<feature type="region of interest" description="Disordered" evidence="1">
    <location>
        <begin position="1"/>
        <end position="61"/>
    </location>
</feature>
<organism evidence="2">
    <name type="scientific">Oryza barthii</name>
    <dbReference type="NCBI Taxonomy" id="65489"/>
    <lineage>
        <taxon>Eukaryota</taxon>
        <taxon>Viridiplantae</taxon>
        <taxon>Streptophyta</taxon>
        <taxon>Embryophyta</taxon>
        <taxon>Tracheophyta</taxon>
        <taxon>Spermatophyta</taxon>
        <taxon>Magnoliopsida</taxon>
        <taxon>Liliopsida</taxon>
        <taxon>Poales</taxon>
        <taxon>Poaceae</taxon>
        <taxon>BOP clade</taxon>
        <taxon>Oryzoideae</taxon>
        <taxon>Oryzeae</taxon>
        <taxon>Oryzinae</taxon>
        <taxon>Oryza</taxon>
    </lineage>
</organism>
<dbReference type="AlphaFoldDB" id="A0A679B9X3"/>
<accession>A0A679B9X3</accession>
<evidence type="ECO:0000313" key="2">
    <source>
        <dbReference type="EMBL" id="BBF89370.1"/>
    </source>
</evidence>
<reference evidence="2" key="1">
    <citation type="submission" date="2018-08" db="EMBL/GenBank/DDBJ databases">
        <title>Oryza barthii genomic DNA, chromosome 11, BAC clone:OBARTa0061E15.</title>
        <authorList>
            <person name="Wu J."/>
            <person name="Kanamori H."/>
        </authorList>
    </citation>
    <scope>NUCLEOTIDE SEQUENCE</scope>
    <source>
        <strain evidence="2">W1588</strain>
    </source>
</reference>
<sequence>MAPSPTTPSTPSAWARPTTRRRCSTSRKNRAAPTPSSTTTTSARSPAPSPSASAGSRRLKTVDTRVSLKAAELSGGARIVRVDSGGYQSSVACGGASGEVVVGVLYAGEVKNFVVHLHVPAASPTTFFSSSDHAPGFAAAAVSVEGHGVFVERPEVAAVFVSVDSVGGGGRQRQALLPSPVVMQHMVRFELLELVAGFAETEMP</sequence>
<dbReference type="EMBL" id="AP018854">
    <property type="protein sequence ID" value="BBF89370.1"/>
    <property type="molecule type" value="Genomic_DNA"/>
</dbReference>
<evidence type="ECO:0000256" key="1">
    <source>
        <dbReference type="SAM" id="MobiDB-lite"/>
    </source>
</evidence>
<gene>
    <name evidence="2" type="primary">OBARTa0061E15.9</name>
</gene>
<protein>
    <submittedName>
        <fullName evidence="2">Uncharacterized protein</fullName>
    </submittedName>
</protein>
<feature type="compositionally biased region" description="Basic residues" evidence="1">
    <location>
        <begin position="18"/>
        <end position="30"/>
    </location>
</feature>
<feature type="compositionally biased region" description="Low complexity" evidence="1">
    <location>
        <begin position="31"/>
        <end position="56"/>
    </location>
</feature>